<evidence type="ECO:0000256" key="1">
    <source>
        <dbReference type="SAM" id="Phobius"/>
    </source>
</evidence>
<feature type="transmembrane region" description="Helical" evidence="1">
    <location>
        <begin position="118"/>
        <end position="136"/>
    </location>
</feature>
<feature type="transmembrane region" description="Helical" evidence="1">
    <location>
        <begin position="82"/>
        <end position="106"/>
    </location>
</feature>
<keyword evidence="3" id="KW-1185">Reference proteome</keyword>
<evidence type="ECO:0000313" key="2">
    <source>
        <dbReference type="EMBL" id="MDA7424147.1"/>
    </source>
</evidence>
<dbReference type="EMBL" id="JAQIOY010000002">
    <property type="protein sequence ID" value="MDA7424147.1"/>
    <property type="molecule type" value="Genomic_DNA"/>
</dbReference>
<dbReference type="RefSeq" id="WP_271431511.1">
    <property type="nucleotide sequence ID" value="NZ_JAQIOY010000002.1"/>
</dbReference>
<keyword evidence="1" id="KW-0472">Membrane</keyword>
<sequence>MGFASDTKGYSDFRRRVKRVDPAFHRWGEGARLKDATASRPTASALAGFAWAYVVISVGSNRQLLEASLREGNLSPLAQERIMMALVALLMASVILFAIHAVRYWLGSGGKKRNSGGLLVGAMGALVLVYTPTSVWQTGFGMMDDNSQSMFLTAQATLSDALPGVDLGSVSFVSSSGR</sequence>
<organism evidence="2 3">
    <name type="scientific">Thalassococcus lentus</name>
    <dbReference type="NCBI Taxonomy" id="1210524"/>
    <lineage>
        <taxon>Bacteria</taxon>
        <taxon>Pseudomonadati</taxon>
        <taxon>Pseudomonadota</taxon>
        <taxon>Alphaproteobacteria</taxon>
        <taxon>Rhodobacterales</taxon>
        <taxon>Roseobacteraceae</taxon>
        <taxon>Thalassococcus</taxon>
    </lineage>
</organism>
<proteinExistence type="predicted"/>
<evidence type="ECO:0000313" key="3">
    <source>
        <dbReference type="Proteomes" id="UP001210720"/>
    </source>
</evidence>
<dbReference type="Proteomes" id="UP001210720">
    <property type="component" value="Unassembled WGS sequence"/>
</dbReference>
<accession>A0ABT4XQB5</accession>
<comment type="caution">
    <text evidence="2">The sequence shown here is derived from an EMBL/GenBank/DDBJ whole genome shotgun (WGS) entry which is preliminary data.</text>
</comment>
<reference evidence="2 3" key="1">
    <citation type="submission" date="2023-01" db="EMBL/GenBank/DDBJ databases">
        <title>Thalassococcus onchidii sp. nov., isolated from a marine invertebrate from the South China Sea.</title>
        <authorList>
            <person name="Xu S."/>
            <person name="Liu Z."/>
            <person name="Xu Y."/>
        </authorList>
    </citation>
    <scope>NUCLEOTIDE SEQUENCE [LARGE SCALE GENOMIC DNA]</scope>
    <source>
        <strain evidence="2 3">KCTC 32084</strain>
    </source>
</reference>
<gene>
    <name evidence="2" type="ORF">PFY00_05370</name>
</gene>
<protein>
    <submittedName>
        <fullName evidence="2">Uncharacterized protein</fullName>
    </submittedName>
</protein>
<keyword evidence="1" id="KW-0812">Transmembrane</keyword>
<keyword evidence="1" id="KW-1133">Transmembrane helix</keyword>
<name>A0ABT4XQB5_9RHOB</name>